<evidence type="ECO:0000313" key="1">
    <source>
        <dbReference type="EMBL" id="KGD72132.1"/>
    </source>
</evidence>
<reference evidence="1" key="1">
    <citation type="submission" date="2014-12" db="EMBL/GenBank/DDBJ databases">
        <title>The draft genome of the Tatumella morbirosei type strain, LMG23360T isolated from pineapple rot.</title>
        <authorList>
            <person name="Smits T.H."/>
            <person name="Palmer M."/>
            <person name="Venter S.N."/>
            <person name="Duffy B."/>
            <person name="Steenkamp E.T."/>
            <person name="Chan W.Y."/>
            <person name="Coutinho T.A."/>
            <person name="Coetzee M.P."/>
            <person name="De Maayer P."/>
        </authorList>
    </citation>
    <scope>NUCLEOTIDE SEQUENCE [LARGE SCALE GENOMIC DNA]</scope>
    <source>
        <strain evidence="1">LMG 23360</strain>
    </source>
</reference>
<evidence type="ECO:0000313" key="2">
    <source>
        <dbReference type="Proteomes" id="UP000029577"/>
    </source>
</evidence>
<name>A0A095T654_9GAMM</name>
<dbReference type="Proteomes" id="UP000029577">
    <property type="component" value="Unassembled WGS sequence"/>
</dbReference>
<dbReference type="STRING" id="642227.HA49_15295"/>
<comment type="caution">
    <text evidence="1">The sequence shown here is derived from an EMBL/GenBank/DDBJ whole genome shotgun (WGS) entry which is preliminary data.</text>
</comment>
<accession>A0A095T654</accession>
<dbReference type="EMBL" id="JPKR02000003">
    <property type="protein sequence ID" value="KGD72132.1"/>
    <property type="molecule type" value="Genomic_DNA"/>
</dbReference>
<proteinExistence type="predicted"/>
<sequence>MNNPGETFEFSRLPAGRTYGPHHYQRIKICLLFISEIDIPNNTSMVMSLVHWIQQVTRHI</sequence>
<protein>
    <submittedName>
        <fullName evidence="1">Uncharacterized protein</fullName>
    </submittedName>
</protein>
<keyword evidence="2" id="KW-1185">Reference proteome</keyword>
<organism evidence="1 2">
    <name type="scientific">Tatumella morbirosei</name>
    <dbReference type="NCBI Taxonomy" id="642227"/>
    <lineage>
        <taxon>Bacteria</taxon>
        <taxon>Pseudomonadati</taxon>
        <taxon>Pseudomonadota</taxon>
        <taxon>Gammaproteobacteria</taxon>
        <taxon>Enterobacterales</taxon>
        <taxon>Erwiniaceae</taxon>
        <taxon>Tatumella</taxon>
    </lineage>
</organism>
<dbReference type="AlphaFoldDB" id="A0A095T654"/>
<gene>
    <name evidence="1" type="ORF">HA49_15295</name>
</gene>